<organism evidence="1 2">
    <name type="scientific">Hoyosella subflava (strain DSM 45089 / JCM 17490 / NBRC 109087 / DQS3-9A1)</name>
    <name type="common">Amycolicicoccus subflavus</name>
    <dbReference type="NCBI Taxonomy" id="443218"/>
    <lineage>
        <taxon>Bacteria</taxon>
        <taxon>Bacillati</taxon>
        <taxon>Actinomycetota</taxon>
        <taxon>Actinomycetes</taxon>
        <taxon>Mycobacteriales</taxon>
        <taxon>Hoyosellaceae</taxon>
        <taxon>Hoyosella</taxon>
    </lineage>
</organism>
<dbReference type="KEGG" id="asd:AS9A_2580"/>
<reference evidence="1 2" key="1">
    <citation type="journal article" date="2011" name="J. Bacteriol.">
        <title>Complete genome sequence of Amycolicicoccus subflavus DQS3-9A1T, an actinomycete isolated from crude oil-polluted soil.</title>
        <authorList>
            <person name="Cai M."/>
            <person name="Chen W.M."/>
            <person name="Nie Y."/>
            <person name="Chi C.Q."/>
            <person name="Wang Y.N."/>
            <person name="Tang Y.Q."/>
            <person name="Li G.Y."/>
            <person name="Wu X.L."/>
        </authorList>
    </citation>
    <scope>NUCLEOTIDE SEQUENCE [LARGE SCALE GENOMIC DNA]</scope>
    <source>
        <strain evidence="2">DSM 45089 / DQS3-9A1</strain>
    </source>
</reference>
<name>F6EGH5_HOYSD</name>
<accession>F6EGH5</accession>
<dbReference type="Proteomes" id="UP000009235">
    <property type="component" value="Chromosome"/>
</dbReference>
<dbReference type="AlphaFoldDB" id="F6EGH5"/>
<protein>
    <submittedName>
        <fullName evidence="1">Uncharacterized protein</fullName>
    </submittedName>
</protein>
<dbReference type="HOGENOM" id="CLU_3303702_0_0_11"/>
<sequence length="39" mass="4393">MIRTHRVHILAPASRAICEFVHTTDGYYRLTILGKGSHA</sequence>
<evidence type="ECO:0000313" key="1">
    <source>
        <dbReference type="EMBL" id="AEF41027.1"/>
    </source>
</evidence>
<dbReference type="EMBL" id="CP002786">
    <property type="protein sequence ID" value="AEF41027.1"/>
    <property type="molecule type" value="Genomic_DNA"/>
</dbReference>
<evidence type="ECO:0000313" key="2">
    <source>
        <dbReference type="Proteomes" id="UP000009235"/>
    </source>
</evidence>
<keyword evidence="2" id="KW-1185">Reference proteome</keyword>
<proteinExistence type="predicted"/>
<gene>
    <name evidence="1" type="ordered locus">AS9A_2580</name>
</gene>
<dbReference type="STRING" id="443218.AS9A_2580"/>